<dbReference type="InterPro" id="IPR006089">
    <property type="entry name" value="Acyl-CoA_DH_CS"/>
</dbReference>
<comment type="similarity">
    <text evidence="2 11">Belongs to the acyl-CoA dehydrogenase family.</text>
</comment>
<dbReference type="EMBL" id="FWZT01000014">
    <property type="protein sequence ID" value="SMF46697.1"/>
    <property type="molecule type" value="Genomic_DNA"/>
</dbReference>
<dbReference type="PROSITE" id="PS00072">
    <property type="entry name" value="ACYL_COA_DH_1"/>
    <property type="match status" value="1"/>
</dbReference>
<dbReference type="InterPro" id="IPR037069">
    <property type="entry name" value="AcylCoA_DH/ox_N_sf"/>
</dbReference>
<organism evidence="15 16">
    <name type="scientific">Pseudobacteriovorax antillogorgiicola</name>
    <dbReference type="NCBI Taxonomy" id="1513793"/>
    <lineage>
        <taxon>Bacteria</taxon>
        <taxon>Pseudomonadati</taxon>
        <taxon>Bdellovibrionota</taxon>
        <taxon>Oligoflexia</taxon>
        <taxon>Oligoflexales</taxon>
        <taxon>Pseudobacteriovoracaceae</taxon>
        <taxon>Pseudobacteriovorax</taxon>
    </lineage>
</organism>
<comment type="catalytic activity">
    <reaction evidence="10">
        <text>glutaryl-CoA + oxidized [electron-transfer flavoprotein] + 2 H(+) = (2E)-butenoyl-CoA + reduced [electron-transfer flavoprotein] + CO2</text>
        <dbReference type="Rhea" id="RHEA:13389"/>
        <dbReference type="Rhea" id="RHEA-COMP:10685"/>
        <dbReference type="Rhea" id="RHEA-COMP:10686"/>
        <dbReference type="ChEBI" id="CHEBI:15378"/>
        <dbReference type="ChEBI" id="CHEBI:16526"/>
        <dbReference type="ChEBI" id="CHEBI:57332"/>
        <dbReference type="ChEBI" id="CHEBI:57378"/>
        <dbReference type="ChEBI" id="CHEBI:57692"/>
        <dbReference type="ChEBI" id="CHEBI:58307"/>
        <dbReference type="EC" id="1.3.8.6"/>
    </reaction>
</comment>
<dbReference type="Gene3D" id="1.20.140.10">
    <property type="entry name" value="Butyryl-CoA Dehydrogenase, subunit A, domain 3"/>
    <property type="match status" value="1"/>
</dbReference>
<evidence type="ECO:0000256" key="7">
    <source>
        <dbReference type="ARBA" id="ARBA00037899"/>
    </source>
</evidence>
<dbReference type="Proteomes" id="UP000192907">
    <property type="component" value="Unassembled WGS sequence"/>
</dbReference>
<accession>A0A1Y6C7S4</accession>
<evidence type="ECO:0000256" key="1">
    <source>
        <dbReference type="ARBA" id="ARBA00001974"/>
    </source>
</evidence>
<dbReference type="GO" id="GO:0046949">
    <property type="term" value="P:fatty-acyl-CoA biosynthetic process"/>
    <property type="evidence" value="ECO:0007669"/>
    <property type="project" value="TreeGrafter"/>
</dbReference>
<gene>
    <name evidence="15" type="ORF">SAMN06296036_11473</name>
</gene>
<name>A0A1Y6C7S4_9BACT</name>
<dbReference type="Gene3D" id="2.40.110.10">
    <property type="entry name" value="Butyryl-CoA Dehydrogenase, subunit A, domain 2"/>
    <property type="match status" value="1"/>
</dbReference>
<evidence type="ECO:0000313" key="16">
    <source>
        <dbReference type="Proteomes" id="UP000192907"/>
    </source>
</evidence>
<dbReference type="Pfam" id="PF02771">
    <property type="entry name" value="Acyl-CoA_dh_N"/>
    <property type="match status" value="1"/>
</dbReference>
<evidence type="ECO:0000256" key="9">
    <source>
        <dbReference type="ARBA" id="ARBA00039033"/>
    </source>
</evidence>
<dbReference type="InterPro" id="IPR006091">
    <property type="entry name" value="Acyl-CoA_Oxase/DH_mid-dom"/>
</dbReference>
<keyword evidence="3 11" id="KW-0285">Flavoprotein</keyword>
<dbReference type="Pfam" id="PF00441">
    <property type="entry name" value="Acyl-CoA_dh_1"/>
    <property type="match status" value="1"/>
</dbReference>
<dbReference type="Gene3D" id="1.10.540.10">
    <property type="entry name" value="Acyl-CoA dehydrogenase/oxidase, N-terminal domain"/>
    <property type="match status" value="1"/>
</dbReference>
<dbReference type="InterPro" id="IPR013786">
    <property type="entry name" value="AcylCoA_DH/ox_N"/>
</dbReference>
<dbReference type="InterPro" id="IPR009075">
    <property type="entry name" value="AcylCo_DH/oxidase_C"/>
</dbReference>
<dbReference type="GO" id="GO:0000062">
    <property type="term" value="F:fatty-acyl-CoA binding"/>
    <property type="evidence" value="ECO:0007669"/>
    <property type="project" value="TreeGrafter"/>
</dbReference>
<evidence type="ECO:0000256" key="4">
    <source>
        <dbReference type="ARBA" id="ARBA00022827"/>
    </source>
</evidence>
<dbReference type="STRING" id="1513793.SAMN06296036_11473"/>
<dbReference type="InterPro" id="IPR036250">
    <property type="entry name" value="AcylCo_DH-like_C"/>
</dbReference>
<comment type="pathway">
    <text evidence="8">Amino-acid metabolism; tryptophan metabolism.</text>
</comment>
<dbReference type="SUPFAM" id="SSF47203">
    <property type="entry name" value="Acyl-CoA dehydrogenase C-terminal domain-like"/>
    <property type="match status" value="1"/>
</dbReference>
<evidence type="ECO:0000256" key="8">
    <source>
        <dbReference type="ARBA" id="ARBA00037927"/>
    </source>
</evidence>
<evidence type="ECO:0000259" key="12">
    <source>
        <dbReference type="Pfam" id="PF00441"/>
    </source>
</evidence>
<feature type="domain" description="Acyl-CoA oxidase/dehydrogenase middle" evidence="13">
    <location>
        <begin position="135"/>
        <end position="225"/>
    </location>
</feature>
<dbReference type="SUPFAM" id="SSF56645">
    <property type="entry name" value="Acyl-CoA dehydrogenase NM domain-like"/>
    <property type="match status" value="1"/>
</dbReference>
<feature type="domain" description="Acyl-CoA dehydrogenase/oxidase N-terminal" evidence="14">
    <location>
        <begin position="20"/>
        <end position="130"/>
    </location>
</feature>
<reference evidence="16" key="1">
    <citation type="submission" date="2017-04" db="EMBL/GenBank/DDBJ databases">
        <authorList>
            <person name="Varghese N."/>
            <person name="Submissions S."/>
        </authorList>
    </citation>
    <scope>NUCLEOTIDE SEQUENCE [LARGE SCALE GENOMIC DNA]</scope>
    <source>
        <strain evidence="16">RKEM611</strain>
    </source>
</reference>
<evidence type="ECO:0000256" key="10">
    <source>
        <dbReference type="ARBA" id="ARBA00049493"/>
    </source>
</evidence>
<dbReference type="Pfam" id="PF02770">
    <property type="entry name" value="Acyl-CoA_dh_M"/>
    <property type="match status" value="1"/>
</dbReference>
<dbReference type="InterPro" id="IPR052033">
    <property type="entry name" value="Glutaryl-CoA_DH_mitochondrial"/>
</dbReference>
<keyword evidence="5" id="KW-0809">Transit peptide</keyword>
<dbReference type="RefSeq" id="WP_200820740.1">
    <property type="nucleotide sequence ID" value="NZ_FWZT01000014.1"/>
</dbReference>
<evidence type="ECO:0000256" key="6">
    <source>
        <dbReference type="ARBA" id="ARBA00023002"/>
    </source>
</evidence>
<evidence type="ECO:0000259" key="14">
    <source>
        <dbReference type="Pfam" id="PF02771"/>
    </source>
</evidence>
<keyword evidence="4 11" id="KW-0274">FAD</keyword>
<dbReference type="GO" id="GO:0004361">
    <property type="term" value="F:glutaryl-CoA dehydrogenase activity"/>
    <property type="evidence" value="ECO:0007669"/>
    <property type="project" value="UniProtKB-EC"/>
</dbReference>
<evidence type="ECO:0000256" key="5">
    <source>
        <dbReference type="ARBA" id="ARBA00022946"/>
    </source>
</evidence>
<feature type="domain" description="Acyl-CoA dehydrogenase/oxidase C-terminal" evidence="12">
    <location>
        <begin position="237"/>
        <end position="384"/>
    </location>
</feature>
<dbReference type="EC" id="1.3.8.6" evidence="9"/>
<dbReference type="GO" id="GO:0033539">
    <property type="term" value="P:fatty acid beta-oxidation using acyl-CoA dehydrogenase"/>
    <property type="evidence" value="ECO:0007669"/>
    <property type="project" value="TreeGrafter"/>
</dbReference>
<evidence type="ECO:0000256" key="2">
    <source>
        <dbReference type="ARBA" id="ARBA00009347"/>
    </source>
</evidence>
<protein>
    <recommendedName>
        <fullName evidence="9">glutaryl-CoA dehydrogenase (ETF)</fullName>
        <ecNumber evidence="9">1.3.8.6</ecNumber>
    </recommendedName>
</protein>
<dbReference type="PANTHER" id="PTHR42807">
    <property type="entry name" value="GLUTARYL-COA DEHYDROGENASE, MITOCHONDRIAL"/>
    <property type="match status" value="1"/>
</dbReference>
<evidence type="ECO:0000256" key="3">
    <source>
        <dbReference type="ARBA" id="ARBA00022630"/>
    </source>
</evidence>
<proteinExistence type="inferred from homology"/>
<dbReference type="InterPro" id="IPR009100">
    <property type="entry name" value="AcylCoA_DH/oxidase_NM_dom_sf"/>
</dbReference>
<comment type="cofactor">
    <cofactor evidence="1 11">
        <name>FAD</name>
        <dbReference type="ChEBI" id="CHEBI:57692"/>
    </cofactor>
</comment>
<dbReference type="GO" id="GO:0050660">
    <property type="term" value="F:flavin adenine dinucleotide binding"/>
    <property type="evidence" value="ECO:0007669"/>
    <property type="project" value="InterPro"/>
</dbReference>
<dbReference type="InterPro" id="IPR046373">
    <property type="entry name" value="Acyl-CoA_Oxase/DH_mid-dom_sf"/>
</dbReference>
<evidence type="ECO:0000259" key="13">
    <source>
        <dbReference type="Pfam" id="PF02770"/>
    </source>
</evidence>
<dbReference type="PANTHER" id="PTHR42807:SF1">
    <property type="entry name" value="GLUTARYL-COA DEHYDROGENASE, MITOCHONDRIAL"/>
    <property type="match status" value="1"/>
</dbReference>
<sequence length="391" mass="42741">MKTPHCHPYPDYMNISELLTEEQNRLLGEARRFVEEELEPSIADHYEAGTFPKEAIARMGEAHLIGSNLAGYGLPGYDEISYGLIMRELERCDSAFRSCASVQGSLVMYPIAKYGSDEQKDTWLERLGKGSAIGSFALTEPQGGSDPGSMETRAEDRGDHWLLSGEKRWVTNGTLCDVVLVWARTDDGVRGFLCPADTPGVKFRSINRKLSLRASASAELSLDQVKLPKSAELPAARGLGAALNCLNQARYGIVWGVIGAAEACYDEALSYAQERQLFQKKLSQFQMVQGKLADMTLAISQGQLLALRLGQLKNAGQLLPGHVSLGKQGNVKAALEIARTCRDILGANGVLLDYKTMRHACNLETVFTYEGTHDIHRLVVGQQVTGKGAFS</sequence>
<evidence type="ECO:0000256" key="11">
    <source>
        <dbReference type="RuleBase" id="RU362125"/>
    </source>
</evidence>
<keyword evidence="16" id="KW-1185">Reference proteome</keyword>
<evidence type="ECO:0000313" key="15">
    <source>
        <dbReference type="EMBL" id="SMF46697.1"/>
    </source>
</evidence>
<dbReference type="AlphaFoldDB" id="A0A1Y6C7S4"/>
<keyword evidence="6 11" id="KW-0560">Oxidoreductase</keyword>
<comment type="pathway">
    <text evidence="7">Amino-acid metabolism; lysine degradation.</text>
</comment>